<evidence type="ECO:0000256" key="5">
    <source>
        <dbReference type="ARBA" id="ARBA00035294"/>
    </source>
</evidence>
<dbReference type="InterPro" id="IPR014717">
    <property type="entry name" value="Transl_elong_EF1B/ribsomal_bS6"/>
</dbReference>
<dbReference type="NCBIfam" id="TIGR00166">
    <property type="entry name" value="S6"/>
    <property type="match status" value="1"/>
</dbReference>
<dbReference type="Pfam" id="PF01250">
    <property type="entry name" value="Ribosomal_S6"/>
    <property type="match status" value="1"/>
</dbReference>
<evidence type="ECO:0000256" key="6">
    <source>
        <dbReference type="HAMAP-Rule" id="MF_00360"/>
    </source>
</evidence>
<dbReference type="InterPro" id="IPR020814">
    <property type="entry name" value="Ribosomal_S6_plastid/chlpt"/>
</dbReference>
<dbReference type="InterPro" id="IPR000529">
    <property type="entry name" value="Ribosomal_bS6"/>
</dbReference>
<comment type="caution">
    <text evidence="7">The sequence shown here is derived from an EMBL/GenBank/DDBJ whole genome shotgun (WGS) entry which is preliminary data.</text>
</comment>
<comment type="function">
    <text evidence="4 6">Binds together with bS18 to 16S ribosomal RNA.</text>
</comment>
<evidence type="ECO:0000256" key="3">
    <source>
        <dbReference type="ARBA" id="ARBA00023274"/>
    </source>
</evidence>
<name>A0A2N8HD34_9BACT</name>
<dbReference type="SUPFAM" id="SSF54995">
    <property type="entry name" value="Ribosomal protein S6"/>
    <property type="match status" value="1"/>
</dbReference>
<evidence type="ECO:0000313" key="7">
    <source>
        <dbReference type="EMBL" id="PNC17784.1"/>
    </source>
</evidence>
<accession>A0A2N8HD34</accession>
<dbReference type="Proteomes" id="UP000236000">
    <property type="component" value="Unassembled WGS sequence"/>
</dbReference>
<dbReference type="InterPro" id="IPR035980">
    <property type="entry name" value="Ribosomal_bS6_sf"/>
</dbReference>
<dbReference type="GO" id="GO:0006412">
    <property type="term" value="P:translation"/>
    <property type="evidence" value="ECO:0007669"/>
    <property type="project" value="UniProtKB-UniRule"/>
</dbReference>
<dbReference type="GO" id="GO:0003735">
    <property type="term" value="F:structural constituent of ribosome"/>
    <property type="evidence" value="ECO:0007669"/>
    <property type="project" value="InterPro"/>
</dbReference>
<gene>
    <name evidence="6 7" type="primary">rpsF</name>
    <name evidence="7" type="ORF">CXU22_08560</name>
</gene>
<dbReference type="OrthoDB" id="195283at2"/>
<proteinExistence type="inferred from homology"/>
<dbReference type="RefSeq" id="WP_102714517.1">
    <property type="nucleotide sequence ID" value="NZ_CABMLK010000001.1"/>
</dbReference>
<dbReference type="GO" id="GO:0005840">
    <property type="term" value="C:ribosome"/>
    <property type="evidence" value="ECO:0007669"/>
    <property type="project" value="UniProtKB-KW"/>
</dbReference>
<protein>
    <recommendedName>
        <fullName evidence="5 6">Small ribosomal subunit protein bS6</fullName>
    </recommendedName>
</protein>
<dbReference type="GO" id="GO:1990904">
    <property type="term" value="C:ribonucleoprotein complex"/>
    <property type="evidence" value="ECO:0007669"/>
    <property type="project" value="UniProtKB-KW"/>
</dbReference>
<dbReference type="HAMAP" id="MF_00360">
    <property type="entry name" value="Ribosomal_bS6"/>
    <property type="match status" value="1"/>
</dbReference>
<dbReference type="AlphaFoldDB" id="A0A2N8HD34"/>
<comment type="similarity">
    <text evidence="1 6">Belongs to the bacterial ribosomal protein bS6 family.</text>
</comment>
<keyword evidence="6" id="KW-0694">RNA-binding</keyword>
<evidence type="ECO:0000256" key="4">
    <source>
        <dbReference type="ARBA" id="ARBA00035104"/>
    </source>
</evidence>
<dbReference type="EMBL" id="PJKA01000012">
    <property type="protein sequence ID" value="PNC17784.1"/>
    <property type="molecule type" value="Genomic_DNA"/>
</dbReference>
<evidence type="ECO:0000256" key="2">
    <source>
        <dbReference type="ARBA" id="ARBA00022980"/>
    </source>
</evidence>
<dbReference type="CDD" id="cd00473">
    <property type="entry name" value="bS6"/>
    <property type="match status" value="1"/>
</dbReference>
<dbReference type="GO" id="GO:0019843">
    <property type="term" value="F:rRNA binding"/>
    <property type="evidence" value="ECO:0007669"/>
    <property type="project" value="UniProtKB-UniRule"/>
</dbReference>
<organism evidence="7 8">
    <name type="scientific">Akkermansia muciniphila</name>
    <dbReference type="NCBI Taxonomy" id="239935"/>
    <lineage>
        <taxon>Bacteria</taxon>
        <taxon>Pseudomonadati</taxon>
        <taxon>Verrucomicrobiota</taxon>
        <taxon>Verrucomicrobiia</taxon>
        <taxon>Verrucomicrobiales</taxon>
        <taxon>Akkermansiaceae</taxon>
        <taxon>Akkermansia</taxon>
    </lineage>
</organism>
<sequence length="94" mass="10772">MRNYEALIVFNMKGTETPVEELINTVAATMKEEGADITKTENAGRREFAYESNHLSAGQYVTYTFSAEPSAIRTIRERLRLNPQIHLQYYKVIA</sequence>
<evidence type="ECO:0000313" key="8">
    <source>
        <dbReference type="Proteomes" id="UP000236000"/>
    </source>
</evidence>
<evidence type="ECO:0000256" key="1">
    <source>
        <dbReference type="ARBA" id="ARBA00009512"/>
    </source>
</evidence>
<keyword evidence="6" id="KW-0699">rRNA-binding</keyword>
<keyword evidence="2 6" id="KW-0689">Ribosomal protein</keyword>
<keyword evidence="3 6" id="KW-0687">Ribonucleoprotein</keyword>
<reference evidence="7 8" key="1">
    <citation type="journal article" date="2017" name="BMC Genomics">
        <title>Genome sequencing of 39 Akkermansia muciniphila isolates reveals its population structure, genomic and functional diverisity, and global distribution in mammalian gut microbiotas.</title>
        <authorList>
            <person name="Guo X."/>
            <person name="Li S."/>
            <person name="Zhang J."/>
            <person name="Wu F."/>
            <person name="Li X."/>
            <person name="Wu D."/>
            <person name="Zhang M."/>
            <person name="Ou Z."/>
            <person name="Jie Z."/>
            <person name="Yan Q."/>
            <person name="Li P."/>
            <person name="Yi J."/>
            <person name="Peng Y."/>
        </authorList>
    </citation>
    <scope>NUCLEOTIDE SEQUENCE [LARGE SCALE GENOMIC DNA]</scope>
    <source>
        <strain evidence="7 8">GP24</strain>
    </source>
</reference>
<dbReference type="Gene3D" id="3.30.70.60">
    <property type="match status" value="1"/>
</dbReference>